<sequence length="505" mass="56145">MARPGSDESILIANDGKPGSGHRCYRPLALFFMCFLGFGSYFCFDNPGAMQEYITKDMELTTTQFSYLYSFYSWPNTILCFIGGFLIDRVFGIRFGTGLYAFIVFIGQIVFACGSLFDSFLLMVFGRLIFGIGGESLAVAQNYYAVLWFKGDELNMVFGLQLSIARVGSAVNFLVMGHLYEYIHQFYKGREALGVTLLSASVMCLLSFLCAVVLAILDSKGRQTQLDRSRDGNASQENIDNKVVRLTDALYFSSPFWLVTIICIAYYIAIFPFIALGKVFFMRKFGFTSVEANSVTSFIYLMSAIASPLLGFLVDKTGWNVFWVFISILGTIGAHSLLAFTFLNPYFAITLLGLAYSMCASALWPMIALVIPDHQLGTAYGVAQAMQNLGLAVSTTLAGMVVDAGGYLLLEMFFLCWLFVSLVACLVMWIYDIKTTGVLNMTVPQRKLYEITKSPSMHEVLITEDVLDAASNELNESTPESEFRNRHTSKLGDVNIPPSAHRTLR</sequence>
<evidence type="ECO:0000256" key="3">
    <source>
        <dbReference type="ARBA" id="ARBA00022448"/>
    </source>
</evidence>
<comment type="subunit">
    <text evidence="24">Homodimer. Interacts with lysosomal protein GLMP (via lumenal domain); the interaction starts while both proteins are still in the endoplasmic reticulum and is required for stabilization of MFSD1 in lysosomes but has no direct effect on its targeting to lysosomes or transporter activity.</text>
</comment>
<evidence type="ECO:0000256" key="11">
    <source>
        <dbReference type="ARBA" id="ARBA00044884"/>
    </source>
</evidence>
<evidence type="ECO:0000256" key="22">
    <source>
        <dbReference type="ARBA" id="ARBA00045018"/>
    </source>
</evidence>
<comment type="catalytic activity">
    <reaction evidence="19">
        <text>L-alanyl-L-lysine(out) = L-alanyl-L-lysine(in)</text>
        <dbReference type="Rhea" id="RHEA:79415"/>
        <dbReference type="ChEBI" id="CHEBI:192470"/>
    </reaction>
</comment>
<dbReference type="Pfam" id="PF07690">
    <property type="entry name" value="MFS_1"/>
    <property type="match status" value="1"/>
</dbReference>
<evidence type="ECO:0000256" key="4">
    <source>
        <dbReference type="ARBA" id="ARBA00022692"/>
    </source>
</evidence>
<comment type="catalytic activity">
    <reaction evidence="17">
        <text>L-arginyl-glycine(out) = L-arginyl-glycine(in)</text>
        <dbReference type="Rhea" id="RHEA:79391"/>
        <dbReference type="ChEBI" id="CHEBI:229955"/>
    </reaction>
</comment>
<reference evidence="28 29" key="1">
    <citation type="submission" date="2023-09" db="EMBL/GenBank/DDBJ databases">
        <title>Nesidiocoris tenuis whole genome shotgun sequence.</title>
        <authorList>
            <person name="Shibata T."/>
            <person name="Shimoda M."/>
            <person name="Kobayashi T."/>
            <person name="Uehara T."/>
        </authorList>
    </citation>
    <scope>NUCLEOTIDE SEQUENCE [LARGE SCALE GENOMIC DNA]</scope>
    <source>
        <strain evidence="28 29">Japan</strain>
    </source>
</reference>
<keyword evidence="6 26" id="KW-0472">Membrane</keyword>
<evidence type="ECO:0000256" key="25">
    <source>
        <dbReference type="SAM" id="MobiDB-lite"/>
    </source>
</evidence>
<dbReference type="PROSITE" id="PS50850">
    <property type="entry name" value="MFS"/>
    <property type="match status" value="1"/>
</dbReference>
<keyword evidence="7" id="KW-0458">Lysosome</keyword>
<evidence type="ECO:0000313" key="29">
    <source>
        <dbReference type="Proteomes" id="UP001307889"/>
    </source>
</evidence>
<proteinExistence type="inferred from homology"/>
<evidence type="ECO:0000256" key="5">
    <source>
        <dbReference type="ARBA" id="ARBA00022989"/>
    </source>
</evidence>
<feature type="transmembrane region" description="Helical" evidence="26">
    <location>
        <begin position="256"/>
        <end position="281"/>
    </location>
</feature>
<keyword evidence="29" id="KW-1185">Reference proteome</keyword>
<evidence type="ECO:0000256" key="14">
    <source>
        <dbReference type="ARBA" id="ARBA00044898"/>
    </source>
</evidence>
<dbReference type="PANTHER" id="PTHR23512:SF3">
    <property type="entry name" value="MAJOR FACILITATOR SUPERFAMILY DOMAIN-CONTAINING PROTEIN 1"/>
    <property type="match status" value="1"/>
</dbReference>
<evidence type="ECO:0000256" key="7">
    <source>
        <dbReference type="ARBA" id="ARBA00023228"/>
    </source>
</evidence>
<feature type="transmembrane region" description="Helical" evidence="26">
    <location>
        <begin position="407"/>
        <end position="431"/>
    </location>
</feature>
<comment type="function">
    <text evidence="23">Lysosomal dipeptide uniporter that selectively exports lysine, arginine or histidine-containing dipeptides with a net positive charge from the lysosome lumen into the cytosol. Could play a role in a specific type of protein O-glycosylation indirectly regulating macrophages migration and tissue invasion. Also essential for liver homeostasis.</text>
</comment>
<comment type="subcellular location">
    <subcellularLocation>
        <location evidence="1">Lysosome membrane</location>
        <topology evidence="1">Multi-pass membrane protein</topology>
    </subcellularLocation>
</comment>
<comment type="catalytic activity">
    <reaction evidence="10">
        <text>L-alpha-aminoacyl-L-arginine(out) = L-alpha-aminoacyl-L-arginine(in)</text>
        <dbReference type="Rhea" id="RHEA:79367"/>
        <dbReference type="ChEBI" id="CHEBI:229968"/>
    </reaction>
</comment>
<feature type="domain" description="Major facilitator superfamily (MFS) profile" evidence="27">
    <location>
        <begin position="29"/>
        <end position="436"/>
    </location>
</feature>
<evidence type="ECO:0000256" key="20">
    <source>
        <dbReference type="ARBA" id="ARBA00044924"/>
    </source>
</evidence>
<evidence type="ECO:0000256" key="1">
    <source>
        <dbReference type="ARBA" id="ARBA00004155"/>
    </source>
</evidence>
<keyword evidence="3" id="KW-0813">Transport</keyword>
<evidence type="ECO:0000256" key="17">
    <source>
        <dbReference type="ARBA" id="ARBA00044903"/>
    </source>
</evidence>
<evidence type="ECO:0000256" key="12">
    <source>
        <dbReference type="ARBA" id="ARBA00044891"/>
    </source>
</evidence>
<feature type="transmembrane region" description="Helical" evidence="26">
    <location>
        <begin position="320"/>
        <end position="340"/>
    </location>
</feature>
<evidence type="ECO:0000256" key="2">
    <source>
        <dbReference type="ARBA" id="ARBA00008335"/>
    </source>
</evidence>
<feature type="transmembrane region" description="Helical" evidence="26">
    <location>
        <begin position="347"/>
        <end position="371"/>
    </location>
</feature>
<evidence type="ECO:0000256" key="15">
    <source>
        <dbReference type="ARBA" id="ARBA00044899"/>
    </source>
</evidence>
<evidence type="ECO:0000256" key="26">
    <source>
        <dbReference type="SAM" id="Phobius"/>
    </source>
</evidence>
<dbReference type="PANTHER" id="PTHR23512">
    <property type="entry name" value="MAJOR FACILITATOR SUPERFAMILY DOMAIN-CONTAINING PROTEIN 1"/>
    <property type="match status" value="1"/>
</dbReference>
<comment type="catalytic activity">
    <reaction evidence="12">
        <text>L-lysyl-L-alpha-amino acid(out) = L-lysyl-L-alpha-amino acid(in)</text>
        <dbReference type="Rhea" id="RHEA:79387"/>
        <dbReference type="ChEBI" id="CHEBI:229965"/>
    </reaction>
</comment>
<dbReference type="SUPFAM" id="SSF103473">
    <property type="entry name" value="MFS general substrate transporter"/>
    <property type="match status" value="1"/>
</dbReference>
<evidence type="ECO:0000313" key="28">
    <source>
        <dbReference type="EMBL" id="BES88407.1"/>
    </source>
</evidence>
<protein>
    <recommendedName>
        <fullName evidence="21">Lysosomal dipeptide transporter MFSD1</fullName>
    </recommendedName>
    <alternativeName>
        <fullName evidence="22">Major facilitator superfamily domain-containing protein 1</fullName>
    </alternativeName>
</protein>
<comment type="catalytic activity">
    <reaction evidence="9">
        <text>L-histidyl-glycine(out) = L-histidyl-glycine(in)</text>
        <dbReference type="Rhea" id="RHEA:79395"/>
        <dbReference type="ChEBI" id="CHEBI:229957"/>
    </reaction>
</comment>
<evidence type="ECO:0000256" key="6">
    <source>
        <dbReference type="ARBA" id="ARBA00023136"/>
    </source>
</evidence>
<feature type="transmembrane region" description="Helical" evidence="26">
    <location>
        <begin position="124"/>
        <end position="144"/>
    </location>
</feature>
<evidence type="ECO:0000256" key="16">
    <source>
        <dbReference type="ARBA" id="ARBA00044900"/>
    </source>
</evidence>
<feature type="transmembrane region" description="Helical" evidence="26">
    <location>
        <begin position="192"/>
        <end position="217"/>
    </location>
</feature>
<evidence type="ECO:0000259" key="27">
    <source>
        <dbReference type="PROSITE" id="PS50850"/>
    </source>
</evidence>
<organism evidence="28 29">
    <name type="scientific">Nesidiocoris tenuis</name>
    <dbReference type="NCBI Taxonomy" id="355587"/>
    <lineage>
        <taxon>Eukaryota</taxon>
        <taxon>Metazoa</taxon>
        <taxon>Ecdysozoa</taxon>
        <taxon>Arthropoda</taxon>
        <taxon>Hexapoda</taxon>
        <taxon>Insecta</taxon>
        <taxon>Pterygota</taxon>
        <taxon>Neoptera</taxon>
        <taxon>Paraneoptera</taxon>
        <taxon>Hemiptera</taxon>
        <taxon>Heteroptera</taxon>
        <taxon>Panheteroptera</taxon>
        <taxon>Cimicomorpha</taxon>
        <taxon>Miridae</taxon>
        <taxon>Dicyphina</taxon>
        <taxon>Nesidiocoris</taxon>
    </lineage>
</organism>
<accession>A0ABN7A7Z7</accession>
<keyword evidence="4 26" id="KW-0812">Transmembrane</keyword>
<evidence type="ECO:0000256" key="24">
    <source>
        <dbReference type="ARBA" id="ARBA00046376"/>
    </source>
</evidence>
<dbReference type="Proteomes" id="UP001307889">
    <property type="component" value="Chromosome 1"/>
</dbReference>
<dbReference type="InterPro" id="IPR052187">
    <property type="entry name" value="MFSD1"/>
</dbReference>
<comment type="catalytic activity">
    <reaction evidence="16">
        <text>L-lysyl-L-lysine(out) = L-lysyl-L-lysine(in)</text>
        <dbReference type="Rhea" id="RHEA:79403"/>
        <dbReference type="ChEBI" id="CHEBI:229956"/>
    </reaction>
</comment>
<evidence type="ECO:0000256" key="13">
    <source>
        <dbReference type="ARBA" id="ARBA00044893"/>
    </source>
</evidence>
<feature type="transmembrane region" description="Helical" evidence="26">
    <location>
        <begin position="99"/>
        <end position="117"/>
    </location>
</feature>
<evidence type="ECO:0000256" key="8">
    <source>
        <dbReference type="ARBA" id="ARBA00044876"/>
    </source>
</evidence>
<comment type="catalytic activity">
    <reaction evidence="14">
        <text>L-aspartyl-L-lysine(out) = L-aspartyl-L-lysine(in)</text>
        <dbReference type="Rhea" id="RHEA:79411"/>
        <dbReference type="ChEBI" id="CHEBI:229953"/>
    </reaction>
</comment>
<evidence type="ECO:0000256" key="21">
    <source>
        <dbReference type="ARBA" id="ARBA00044985"/>
    </source>
</evidence>
<evidence type="ECO:0000256" key="19">
    <source>
        <dbReference type="ARBA" id="ARBA00044919"/>
    </source>
</evidence>
<comment type="catalytic activity">
    <reaction evidence="18">
        <text>L-histidyl-L-alpha-amino acid(out) = L-histidyl-L-alpha-amino acid(in)</text>
        <dbReference type="Rhea" id="RHEA:79379"/>
        <dbReference type="ChEBI" id="CHEBI:229964"/>
    </reaction>
</comment>
<evidence type="ECO:0000256" key="9">
    <source>
        <dbReference type="ARBA" id="ARBA00044878"/>
    </source>
</evidence>
<comment type="catalytic activity">
    <reaction evidence="11">
        <text>L-alpha-aminoacyl-L-histidine(out) = L-alpha-aminoacyl-L-histidine(in)</text>
        <dbReference type="Rhea" id="RHEA:79375"/>
        <dbReference type="ChEBI" id="CHEBI:229967"/>
    </reaction>
</comment>
<feature type="transmembrane region" description="Helical" evidence="26">
    <location>
        <begin position="65"/>
        <end position="87"/>
    </location>
</feature>
<feature type="transmembrane region" description="Helical" evidence="26">
    <location>
        <begin position="156"/>
        <end position="180"/>
    </location>
</feature>
<dbReference type="InterPro" id="IPR020846">
    <property type="entry name" value="MFS_dom"/>
</dbReference>
<dbReference type="CDD" id="cd17340">
    <property type="entry name" value="MFS_MFSD1"/>
    <property type="match status" value="1"/>
</dbReference>
<comment type="catalytic activity">
    <reaction evidence="20">
        <text>L-lysyl-glycine(out) = L-lysyl-glycine(in)</text>
        <dbReference type="Rhea" id="RHEA:79407"/>
        <dbReference type="ChEBI" id="CHEBI:191202"/>
    </reaction>
</comment>
<feature type="transmembrane region" description="Helical" evidence="26">
    <location>
        <begin position="293"/>
        <end position="314"/>
    </location>
</feature>
<evidence type="ECO:0000256" key="23">
    <source>
        <dbReference type="ARBA" id="ARBA00045709"/>
    </source>
</evidence>
<keyword evidence="5 26" id="KW-1133">Transmembrane helix</keyword>
<comment type="catalytic activity">
    <reaction evidence="8">
        <text>L-lysyl-L-alanine(out) = L-lysyl-L-alanine(in)</text>
        <dbReference type="Rhea" id="RHEA:79399"/>
        <dbReference type="ChEBI" id="CHEBI:229954"/>
    </reaction>
</comment>
<feature type="transmembrane region" description="Helical" evidence="26">
    <location>
        <begin position="25"/>
        <end position="44"/>
    </location>
</feature>
<comment type="catalytic activity">
    <reaction evidence="13">
        <text>L-alpha-aminoacyl-L-lysine(out) = L-alpha-aminoacyl-L-lysine(in)</text>
        <dbReference type="Rhea" id="RHEA:79383"/>
        <dbReference type="ChEBI" id="CHEBI:229966"/>
    </reaction>
</comment>
<evidence type="ECO:0000256" key="18">
    <source>
        <dbReference type="ARBA" id="ARBA00044912"/>
    </source>
</evidence>
<dbReference type="InterPro" id="IPR036259">
    <property type="entry name" value="MFS_trans_sf"/>
</dbReference>
<dbReference type="Gene3D" id="1.20.1250.20">
    <property type="entry name" value="MFS general substrate transporter like domains"/>
    <property type="match status" value="2"/>
</dbReference>
<comment type="catalytic activity">
    <reaction evidence="15">
        <text>L-arginyl-L-alpha-amino acid(out) = L-arginyl-L-alpha-amino acid(in)</text>
        <dbReference type="Rhea" id="RHEA:79371"/>
        <dbReference type="ChEBI" id="CHEBI:84315"/>
    </reaction>
</comment>
<evidence type="ECO:0000256" key="10">
    <source>
        <dbReference type="ARBA" id="ARBA00044881"/>
    </source>
</evidence>
<gene>
    <name evidence="28" type="ORF">NTJ_01213</name>
</gene>
<dbReference type="InterPro" id="IPR011701">
    <property type="entry name" value="MFS"/>
</dbReference>
<feature type="region of interest" description="Disordered" evidence="25">
    <location>
        <begin position="474"/>
        <end position="505"/>
    </location>
</feature>
<comment type="similarity">
    <text evidence="2">Belongs to the major facilitator superfamily.</text>
</comment>
<name>A0ABN7A7Z7_9HEMI</name>
<dbReference type="EMBL" id="AP028909">
    <property type="protein sequence ID" value="BES88407.1"/>
    <property type="molecule type" value="Genomic_DNA"/>
</dbReference>